<dbReference type="AlphaFoldDB" id="A0A6I3IZ68"/>
<proteinExistence type="predicted"/>
<dbReference type="InterPro" id="IPR019675">
    <property type="entry name" value="DUF2550"/>
</dbReference>
<evidence type="ECO:0000256" key="1">
    <source>
        <dbReference type="SAM" id="Phobius"/>
    </source>
</evidence>
<protein>
    <submittedName>
        <fullName evidence="2">DUF2550 family protein</fullName>
    </submittedName>
</protein>
<reference evidence="2 3" key="1">
    <citation type="submission" date="2019-11" db="EMBL/GenBank/DDBJ databases">
        <title>Whole genome sequencing identifies a novel species of the genus Arsenicicoccus isolated from human blood.</title>
        <authorList>
            <person name="Jeong J.H."/>
            <person name="Kweon O.J."/>
            <person name="Kim H.R."/>
            <person name="Kim T.-H."/>
            <person name="Ha S.-M."/>
            <person name="Lee M.-K."/>
        </authorList>
    </citation>
    <scope>NUCLEOTIDE SEQUENCE [LARGE SCALE GENOMIC DNA]</scope>
    <source>
        <strain evidence="2 3">MKL-02</strain>
    </source>
</reference>
<keyword evidence="3" id="KW-1185">Reference proteome</keyword>
<gene>
    <name evidence="2" type="ORF">GGG17_09790</name>
</gene>
<dbReference type="Pfam" id="PF10739">
    <property type="entry name" value="DUF2550"/>
    <property type="match status" value="1"/>
</dbReference>
<dbReference type="EMBL" id="WLVL01000037">
    <property type="protein sequence ID" value="MTB72256.1"/>
    <property type="molecule type" value="Genomic_DNA"/>
</dbReference>
<keyword evidence="1" id="KW-0472">Membrane</keyword>
<keyword evidence="1" id="KW-0812">Transmembrane</keyword>
<name>A0A6I3IZ68_9MICO</name>
<comment type="caution">
    <text evidence="2">The sequence shown here is derived from an EMBL/GenBank/DDBJ whole genome shotgun (WGS) entry which is preliminary data.</text>
</comment>
<organism evidence="2 3">
    <name type="scientific">Arsenicicoccus cauae</name>
    <dbReference type="NCBI Taxonomy" id="2663847"/>
    <lineage>
        <taxon>Bacteria</taxon>
        <taxon>Bacillati</taxon>
        <taxon>Actinomycetota</taxon>
        <taxon>Actinomycetes</taxon>
        <taxon>Micrococcales</taxon>
        <taxon>Intrasporangiaceae</taxon>
        <taxon>Arsenicicoccus</taxon>
    </lineage>
</organism>
<dbReference type="Proteomes" id="UP000431092">
    <property type="component" value="Unassembled WGS sequence"/>
</dbReference>
<feature type="transmembrane region" description="Helical" evidence="1">
    <location>
        <begin position="6"/>
        <end position="27"/>
    </location>
</feature>
<accession>A0A6I3IZ68</accession>
<evidence type="ECO:0000313" key="2">
    <source>
        <dbReference type="EMBL" id="MTB72256.1"/>
    </source>
</evidence>
<sequence>MAGMEVAEFAVAGALLLLGVLTTLVFVRRRLISDGAPMFLCAVRPTREDPWRLRLARYDTDALLFFTPSGVSLAPSHVMPRAGVEVLGVHTPSRGESPSLIDDPLVMRCAQGEVAFDLALPRDDCTAVRSWQEARPPGRPPRAA</sequence>
<evidence type="ECO:0000313" key="3">
    <source>
        <dbReference type="Proteomes" id="UP000431092"/>
    </source>
</evidence>
<keyword evidence="1" id="KW-1133">Transmembrane helix</keyword>